<dbReference type="Gene3D" id="2.60.40.150">
    <property type="entry name" value="C2 domain"/>
    <property type="match status" value="1"/>
</dbReference>
<dbReference type="EMBL" id="SPLM01000146">
    <property type="protein sequence ID" value="TMW56022.1"/>
    <property type="molecule type" value="Genomic_DNA"/>
</dbReference>
<gene>
    <name evidence="4" type="ORF">Poli38472_008670</name>
</gene>
<dbReference type="PANTHER" id="PTHR45911:SF7">
    <property type="entry name" value="C2 DOMAIN-CONTAINING PROTEIN"/>
    <property type="match status" value="1"/>
</dbReference>
<dbReference type="InterPro" id="IPR035892">
    <property type="entry name" value="C2_domain_sf"/>
</dbReference>
<dbReference type="SMART" id="SM00239">
    <property type="entry name" value="C2"/>
    <property type="match status" value="1"/>
</dbReference>
<comment type="caution">
    <text evidence="4">The sequence shown here is derived from an EMBL/GenBank/DDBJ whole genome shotgun (WGS) entry which is preliminary data.</text>
</comment>
<proteinExistence type="predicted"/>
<dbReference type="CDD" id="cd00030">
    <property type="entry name" value="C2"/>
    <property type="match status" value="1"/>
</dbReference>
<dbReference type="AlphaFoldDB" id="A0A8K1C4L3"/>
<name>A0A8K1C4L3_PYTOL</name>
<keyword evidence="2" id="KW-0106">Calcium</keyword>
<dbReference type="PROSITE" id="PS50004">
    <property type="entry name" value="C2"/>
    <property type="match status" value="1"/>
</dbReference>
<keyword evidence="1" id="KW-0479">Metal-binding</keyword>
<protein>
    <recommendedName>
        <fullName evidence="3">C2 domain-containing protein</fullName>
    </recommendedName>
</protein>
<evidence type="ECO:0000256" key="1">
    <source>
        <dbReference type="ARBA" id="ARBA00022723"/>
    </source>
</evidence>
<organism evidence="4 5">
    <name type="scientific">Pythium oligandrum</name>
    <name type="common">Mycoparasitic fungus</name>
    <dbReference type="NCBI Taxonomy" id="41045"/>
    <lineage>
        <taxon>Eukaryota</taxon>
        <taxon>Sar</taxon>
        <taxon>Stramenopiles</taxon>
        <taxon>Oomycota</taxon>
        <taxon>Peronosporomycetes</taxon>
        <taxon>Pythiales</taxon>
        <taxon>Pythiaceae</taxon>
        <taxon>Pythium</taxon>
    </lineage>
</organism>
<reference evidence="4" key="1">
    <citation type="submission" date="2019-03" db="EMBL/GenBank/DDBJ databases">
        <title>Long read genome sequence of the mycoparasitic Pythium oligandrum ATCC 38472 isolated from sugarbeet rhizosphere.</title>
        <authorList>
            <person name="Gaulin E."/>
        </authorList>
    </citation>
    <scope>NUCLEOTIDE SEQUENCE</scope>
    <source>
        <strain evidence="4">ATCC 38472_TT</strain>
    </source>
</reference>
<evidence type="ECO:0000313" key="5">
    <source>
        <dbReference type="Proteomes" id="UP000794436"/>
    </source>
</evidence>
<sequence>MPTLRVSLIRASDLVVSDSLLEGNKSDPYVVFKVGRETLQSSCIPNTLNPEWVPHETFDFLVVEPGKDVLQIHVFDYDRYNAPDLIGTLALPVSKYMDALDLPQNEIFFLDVPSYYSSQNCKSTIELEICLSAEESDTITLRMWENEVWSLSSGWVPSNTEIYRRWSAYDDAETSNRFEQVAPKIPHGTDPQGWGYVEQNRGSEGWMYAYNFLGPFATTKSLVTCVRRRLWENRCIRKDKTKRVLYF</sequence>
<dbReference type="PANTHER" id="PTHR45911">
    <property type="entry name" value="C2 DOMAIN-CONTAINING PROTEIN"/>
    <property type="match status" value="1"/>
</dbReference>
<feature type="domain" description="C2" evidence="3">
    <location>
        <begin position="1"/>
        <end position="108"/>
    </location>
</feature>
<dbReference type="Pfam" id="PF00168">
    <property type="entry name" value="C2"/>
    <property type="match status" value="1"/>
</dbReference>
<dbReference type="InterPro" id="IPR000008">
    <property type="entry name" value="C2_dom"/>
</dbReference>
<keyword evidence="5" id="KW-1185">Reference proteome</keyword>
<evidence type="ECO:0000259" key="3">
    <source>
        <dbReference type="PROSITE" id="PS50004"/>
    </source>
</evidence>
<dbReference type="OrthoDB" id="270970at2759"/>
<accession>A0A8K1C4L3</accession>
<evidence type="ECO:0000256" key="2">
    <source>
        <dbReference type="ARBA" id="ARBA00022837"/>
    </source>
</evidence>
<dbReference type="Proteomes" id="UP000794436">
    <property type="component" value="Unassembled WGS sequence"/>
</dbReference>
<dbReference type="GO" id="GO:0046872">
    <property type="term" value="F:metal ion binding"/>
    <property type="evidence" value="ECO:0007669"/>
    <property type="project" value="UniProtKB-KW"/>
</dbReference>
<dbReference type="SUPFAM" id="SSF49562">
    <property type="entry name" value="C2 domain (Calcium/lipid-binding domain, CaLB)"/>
    <property type="match status" value="1"/>
</dbReference>
<evidence type="ECO:0000313" key="4">
    <source>
        <dbReference type="EMBL" id="TMW56022.1"/>
    </source>
</evidence>